<reference evidence="4" key="1">
    <citation type="journal article" date="2021" name="Front. Plant Sci.">
        <title>Chromosome-Scale Genome Assembly for Chinese Sour Jujube and Insights Into Its Genome Evolution and Domestication Signature.</title>
        <authorList>
            <person name="Shen L.-Y."/>
            <person name="Luo H."/>
            <person name="Wang X.-L."/>
            <person name="Wang X.-M."/>
            <person name="Qiu X.-J."/>
            <person name="Liu H."/>
            <person name="Zhou S.-S."/>
            <person name="Jia K.-H."/>
            <person name="Nie S."/>
            <person name="Bao Y.-T."/>
            <person name="Zhang R.-G."/>
            <person name="Yun Q.-Z."/>
            <person name="Chai Y.-H."/>
            <person name="Lu J.-Y."/>
            <person name="Li Y."/>
            <person name="Zhao S.-W."/>
            <person name="Mao J.-F."/>
            <person name="Jia S.-G."/>
            <person name="Mao Y.-M."/>
        </authorList>
    </citation>
    <scope>NUCLEOTIDE SEQUENCE</scope>
    <source>
        <strain evidence="4">AT0</strain>
        <tissue evidence="4">Leaf</tissue>
    </source>
</reference>
<name>A0A978UY31_ZIZJJ</name>
<feature type="repeat" description="PPR" evidence="3">
    <location>
        <begin position="83"/>
        <end position="117"/>
    </location>
</feature>
<dbReference type="PANTHER" id="PTHR47936:SF1">
    <property type="entry name" value="PENTATRICOPEPTIDE REPEAT-CONTAINING PROTEIN GUN1, CHLOROPLASTIC"/>
    <property type="match status" value="1"/>
</dbReference>
<evidence type="ECO:0000313" key="4">
    <source>
        <dbReference type="EMBL" id="KAH7519897.1"/>
    </source>
</evidence>
<gene>
    <name evidence="4" type="ORF">FEM48_Zijuj08G0086100</name>
</gene>
<comment type="similarity">
    <text evidence="1">Belongs to the PPR family. P subfamily.</text>
</comment>
<organism evidence="4 5">
    <name type="scientific">Ziziphus jujuba var. spinosa</name>
    <dbReference type="NCBI Taxonomy" id="714518"/>
    <lineage>
        <taxon>Eukaryota</taxon>
        <taxon>Viridiplantae</taxon>
        <taxon>Streptophyta</taxon>
        <taxon>Embryophyta</taxon>
        <taxon>Tracheophyta</taxon>
        <taxon>Spermatophyta</taxon>
        <taxon>Magnoliopsida</taxon>
        <taxon>eudicotyledons</taxon>
        <taxon>Gunneridae</taxon>
        <taxon>Pentapetalae</taxon>
        <taxon>rosids</taxon>
        <taxon>fabids</taxon>
        <taxon>Rosales</taxon>
        <taxon>Rhamnaceae</taxon>
        <taxon>Paliureae</taxon>
        <taxon>Ziziphus</taxon>
    </lineage>
</organism>
<keyword evidence="2" id="KW-0677">Repeat</keyword>
<evidence type="ECO:0000256" key="1">
    <source>
        <dbReference type="ARBA" id="ARBA00007626"/>
    </source>
</evidence>
<feature type="repeat" description="PPR" evidence="3">
    <location>
        <begin position="186"/>
        <end position="220"/>
    </location>
</feature>
<dbReference type="NCBIfam" id="TIGR00756">
    <property type="entry name" value="PPR"/>
    <property type="match status" value="3"/>
</dbReference>
<dbReference type="AlphaFoldDB" id="A0A978UY31"/>
<evidence type="ECO:0000256" key="2">
    <source>
        <dbReference type="ARBA" id="ARBA00022737"/>
    </source>
</evidence>
<dbReference type="Gene3D" id="1.25.40.10">
    <property type="entry name" value="Tetratricopeptide repeat domain"/>
    <property type="match status" value="3"/>
</dbReference>
<evidence type="ECO:0000313" key="5">
    <source>
        <dbReference type="Proteomes" id="UP000813462"/>
    </source>
</evidence>
<accession>A0A978UY31</accession>
<proteinExistence type="inferred from homology"/>
<dbReference type="InterPro" id="IPR002885">
    <property type="entry name" value="PPR_rpt"/>
</dbReference>
<comment type="caution">
    <text evidence="4">The sequence shown here is derived from an EMBL/GenBank/DDBJ whole genome shotgun (WGS) entry which is preliminary data.</text>
</comment>
<dbReference type="Proteomes" id="UP000813462">
    <property type="component" value="Unassembled WGS sequence"/>
</dbReference>
<dbReference type="PROSITE" id="PS51375">
    <property type="entry name" value="PPR"/>
    <property type="match status" value="3"/>
</dbReference>
<evidence type="ECO:0000256" key="3">
    <source>
        <dbReference type="PROSITE-ProRule" id="PRU00708"/>
    </source>
</evidence>
<dbReference type="Pfam" id="PF13041">
    <property type="entry name" value="PPR_2"/>
    <property type="match status" value="2"/>
</dbReference>
<sequence>MEISVCQIGALAKLKNRMYIYIYIYNKSQLQVLYFSVRHHRYKRKMVSTRFLNKCVACFCKAKKLEKVEAFIDDGIRLGILPDVVTYNTLIDGYCQFVGLDAACSVLREMKEFGISPNAITYNSLIAWAFKMMHLNFQMRCPDMASEIFKLRIDGHGLSPTPQTFNMMINGFCKMQIAGEFGHESNATTYKTMMKLCIRSNEYDQALEIISEMRSKGFSLDGFAHCTIIGGSVKTGRTEEASHFKEQMMSDDIDIDLVSYNILLHLYFKKGNFIAANEVLKEIQRAGLRFDQCALAIMVNEMCNVGQIIDQAMLMLELMEKKDSVTYTNLVQNLCKERRFFCASKLILACFKDGLRILTRAEQAVLDGIRNSG</sequence>
<feature type="repeat" description="PPR" evidence="3">
    <location>
        <begin position="256"/>
        <end position="290"/>
    </location>
</feature>
<dbReference type="InterPro" id="IPR011990">
    <property type="entry name" value="TPR-like_helical_dom_sf"/>
</dbReference>
<dbReference type="PANTHER" id="PTHR47936">
    <property type="entry name" value="PPR_LONG DOMAIN-CONTAINING PROTEIN"/>
    <property type="match status" value="1"/>
</dbReference>
<protein>
    <submittedName>
        <fullName evidence="4">Uncharacterized protein</fullName>
    </submittedName>
</protein>
<dbReference type="Pfam" id="PF01535">
    <property type="entry name" value="PPR"/>
    <property type="match status" value="2"/>
</dbReference>
<dbReference type="EMBL" id="JAEACU010000008">
    <property type="protein sequence ID" value="KAH7519897.1"/>
    <property type="molecule type" value="Genomic_DNA"/>
</dbReference>